<feature type="domain" description="Glutamine amidotransferase type-2" evidence="1">
    <location>
        <begin position="93"/>
        <end position="149"/>
    </location>
</feature>
<dbReference type="AlphaFoldDB" id="A0A0F9WIS8"/>
<dbReference type="InterPro" id="IPR014729">
    <property type="entry name" value="Rossmann-like_a/b/a_fold"/>
</dbReference>
<accession>A0A0F9WIS8</accession>
<organism evidence="2">
    <name type="scientific">marine sediment metagenome</name>
    <dbReference type="NCBI Taxonomy" id="412755"/>
    <lineage>
        <taxon>unclassified sequences</taxon>
        <taxon>metagenomes</taxon>
        <taxon>ecological metagenomes</taxon>
    </lineage>
</organism>
<dbReference type="SUPFAM" id="SSF52402">
    <property type="entry name" value="Adenine nucleotide alpha hydrolases-like"/>
    <property type="match status" value="1"/>
</dbReference>
<reference evidence="2" key="1">
    <citation type="journal article" date="2015" name="Nature">
        <title>Complex archaea that bridge the gap between prokaryotes and eukaryotes.</title>
        <authorList>
            <person name="Spang A."/>
            <person name="Saw J.H."/>
            <person name="Jorgensen S.L."/>
            <person name="Zaremba-Niedzwiedzka K."/>
            <person name="Martijn J."/>
            <person name="Lind A.E."/>
            <person name="van Eijk R."/>
            <person name="Schleper C."/>
            <person name="Guy L."/>
            <person name="Ettema T.J."/>
        </authorList>
    </citation>
    <scope>NUCLEOTIDE SEQUENCE</scope>
</reference>
<dbReference type="Gene3D" id="3.60.20.10">
    <property type="entry name" value="Glutamine Phosphoribosylpyrophosphate, subunit 1, domain 1"/>
    <property type="match status" value="1"/>
</dbReference>
<dbReference type="EMBL" id="LAZR01000154">
    <property type="protein sequence ID" value="KKN85861.1"/>
    <property type="molecule type" value="Genomic_DNA"/>
</dbReference>
<dbReference type="PANTHER" id="PTHR43284:SF1">
    <property type="entry name" value="ASPARAGINE SYNTHETASE"/>
    <property type="match status" value="1"/>
</dbReference>
<dbReference type="PANTHER" id="PTHR43284">
    <property type="entry name" value="ASPARAGINE SYNTHETASE (GLUTAMINE-HYDROLYZING)"/>
    <property type="match status" value="1"/>
</dbReference>
<sequence length="621" mass="69858">MKIAVCIRPDAADNGAIARKMAQMQRARAWHTCELATFDGGAMACVHTSDRHLDVDMFRRSERGNILMVSGLPIDPDGRLEQRLQRVCDGDAECAQKLLPELDGAFAAVFWDAAGRKLVIVNDCLGMQPLCVHRRDGLVLLATEAKGIAASGLTDVQMDPLGWGALISFGEHIDTVTSLADVRKSPPASIIVYDAATDRWDRREYWPWPAVRTDLTLDDIDTHAIVDMLRFQVQQYLQYVSPGTILLSGGFDSRLILELVLEAGARPNVVTLSNPYNHLDADARYGRRIAKRHGLDVRMIHPKRFFSSTDYLDYVLATDVSTQSYDLFVTQLSRYIRPEWRAAWEGVGLGCSINAPGRGAARQLGGYEAYWRHNGFEWGSPTWQAAERVFGIRRARDMYDQCRRRQRQLRDAYGHTENGVTRFHIRSRTANRTGQNPLVAYANDVLPLTPGIGKAYCTATGEIPEEIKWQGKLYFRIYERHFPKAMHVPIFSQRPIRPGPTPFAKGLWLRLSELASYGLRYARASRQRIGAMLPAALNRSDLISSVIAHIPADHPDLNSDGVEAVRKGRLRFRPAGRPARLLLFYWQMWRWVMEGRISSLNMDVLADRPGSEDNSGISGSP</sequence>
<evidence type="ECO:0000259" key="1">
    <source>
        <dbReference type="Pfam" id="PF13537"/>
    </source>
</evidence>
<comment type="caution">
    <text evidence="2">The sequence shown here is derived from an EMBL/GenBank/DDBJ whole genome shotgun (WGS) entry which is preliminary data.</text>
</comment>
<dbReference type="InterPro" id="IPR029055">
    <property type="entry name" value="Ntn_hydrolases_N"/>
</dbReference>
<evidence type="ECO:0000313" key="2">
    <source>
        <dbReference type="EMBL" id="KKN85861.1"/>
    </source>
</evidence>
<dbReference type="InterPro" id="IPR051786">
    <property type="entry name" value="ASN_synthetase/amidase"/>
</dbReference>
<protein>
    <recommendedName>
        <fullName evidence="1">Glutamine amidotransferase type-2 domain-containing protein</fullName>
    </recommendedName>
</protein>
<dbReference type="InterPro" id="IPR017932">
    <property type="entry name" value="GATase_2_dom"/>
</dbReference>
<gene>
    <name evidence="2" type="ORF">LCGC14_0274790</name>
</gene>
<name>A0A0F9WIS8_9ZZZZ</name>
<proteinExistence type="predicted"/>
<dbReference type="SUPFAM" id="SSF56235">
    <property type="entry name" value="N-terminal nucleophile aminohydrolases (Ntn hydrolases)"/>
    <property type="match status" value="1"/>
</dbReference>
<dbReference type="Gene3D" id="3.40.50.620">
    <property type="entry name" value="HUPs"/>
    <property type="match status" value="1"/>
</dbReference>
<dbReference type="Pfam" id="PF13537">
    <property type="entry name" value="GATase_7"/>
    <property type="match status" value="1"/>
</dbReference>